<dbReference type="RefSeq" id="WP_344890222.1">
    <property type="nucleotide sequence ID" value="NZ_BAAAZP010000163.1"/>
</dbReference>
<evidence type="ECO:0008006" key="4">
    <source>
        <dbReference type="Google" id="ProtNLM"/>
    </source>
</evidence>
<reference evidence="3" key="1">
    <citation type="journal article" date="2019" name="Int. J. Syst. Evol. Microbiol.">
        <title>The Global Catalogue of Microorganisms (GCM) 10K type strain sequencing project: providing services to taxonomists for standard genome sequencing and annotation.</title>
        <authorList>
            <consortium name="The Broad Institute Genomics Platform"/>
            <consortium name="The Broad Institute Genome Sequencing Center for Infectious Disease"/>
            <person name="Wu L."/>
            <person name="Ma J."/>
        </authorList>
    </citation>
    <scope>NUCLEOTIDE SEQUENCE [LARGE SCALE GENOMIC DNA]</scope>
    <source>
        <strain evidence="3">JCM 16904</strain>
    </source>
</reference>
<feature type="signal peptide" evidence="1">
    <location>
        <begin position="1"/>
        <end position="18"/>
    </location>
</feature>
<dbReference type="EMBL" id="BAAAZP010000163">
    <property type="protein sequence ID" value="GAA3701081.1"/>
    <property type="molecule type" value="Genomic_DNA"/>
</dbReference>
<evidence type="ECO:0000313" key="2">
    <source>
        <dbReference type="EMBL" id="GAA3701081.1"/>
    </source>
</evidence>
<dbReference type="InterPro" id="IPR015943">
    <property type="entry name" value="WD40/YVTN_repeat-like_dom_sf"/>
</dbReference>
<protein>
    <recommendedName>
        <fullName evidence="4">WD40 repeat domain-containing protein</fullName>
    </recommendedName>
</protein>
<dbReference type="Proteomes" id="UP001500902">
    <property type="component" value="Unassembled WGS sequence"/>
</dbReference>
<keyword evidence="1" id="KW-0732">Signal</keyword>
<dbReference type="Gene3D" id="2.130.10.10">
    <property type="entry name" value="YVTN repeat-like/Quinoprotein amine dehydrogenase"/>
    <property type="match status" value="1"/>
</dbReference>
<name>A0ABP7D5C1_9ACTN</name>
<accession>A0ABP7D5C1</accession>
<dbReference type="SUPFAM" id="SSF51004">
    <property type="entry name" value="C-terminal (heme d1) domain of cytochrome cd1-nitrite reductase"/>
    <property type="match status" value="1"/>
</dbReference>
<gene>
    <name evidence="2" type="ORF">GCM10022224_078730</name>
</gene>
<feature type="chain" id="PRO_5045712248" description="WD40 repeat domain-containing protein" evidence="1">
    <location>
        <begin position="19"/>
        <end position="343"/>
    </location>
</feature>
<keyword evidence="3" id="KW-1185">Reference proteome</keyword>
<evidence type="ECO:0000256" key="1">
    <source>
        <dbReference type="SAM" id="SignalP"/>
    </source>
</evidence>
<dbReference type="InterPro" id="IPR011048">
    <property type="entry name" value="Haem_d1_sf"/>
</dbReference>
<evidence type="ECO:0000313" key="3">
    <source>
        <dbReference type="Proteomes" id="UP001500902"/>
    </source>
</evidence>
<organism evidence="2 3">
    <name type="scientific">Nonomuraea antimicrobica</name>
    <dbReference type="NCBI Taxonomy" id="561173"/>
    <lineage>
        <taxon>Bacteria</taxon>
        <taxon>Bacillati</taxon>
        <taxon>Actinomycetota</taxon>
        <taxon>Actinomycetes</taxon>
        <taxon>Streptosporangiales</taxon>
        <taxon>Streptosporangiaceae</taxon>
        <taxon>Nonomuraea</taxon>
    </lineage>
</organism>
<comment type="caution">
    <text evidence="2">The sequence shown here is derived from an EMBL/GenBank/DDBJ whole genome shotgun (WGS) entry which is preliminary data.</text>
</comment>
<sequence>MRRLIAAVLAVTTIASCAADKPAAKSTAAPPRDFRVTLLRDAVYHGVALSAGAERAVISSVNLEARPPRGSVAVWDLSDPMRPRSSPLIPDRGGTDVEVALSGDGKHAATFTILGQLTLWDLTDLAKPSSRTLTDKGLRDFALNHDGRYAVSSGDAGVHFWDLTDPDRPRKRRLLARGKYDDSSYAVALSGDARRALVSPVLKYNGGEVTLWNLSDPTHPEAYVLLRNVDDYAANSVALSGDGNHALIGFHRWTTYEDLITYWDLRTWDKTELRPMTGWKIIPEAMESAWHWQVSLDQYGKRALIAKTSYVPGPEGPPYTYKSDVRFWALDSLGGFGRFKLTP</sequence>
<dbReference type="PROSITE" id="PS51257">
    <property type="entry name" value="PROKAR_LIPOPROTEIN"/>
    <property type="match status" value="1"/>
</dbReference>
<proteinExistence type="predicted"/>